<dbReference type="Proteomes" id="UP001590951">
    <property type="component" value="Unassembled WGS sequence"/>
</dbReference>
<evidence type="ECO:0000313" key="2">
    <source>
        <dbReference type="EMBL" id="KAL2056494.1"/>
    </source>
</evidence>
<reference evidence="2 3" key="1">
    <citation type="submission" date="2024-09" db="EMBL/GenBank/DDBJ databases">
        <title>Rethinking Asexuality: The Enigmatic Case of Functional Sexual Genes in Lepraria (Stereocaulaceae).</title>
        <authorList>
            <person name="Doellman M."/>
            <person name="Sun Y."/>
            <person name="Barcenas-Pena A."/>
            <person name="Lumbsch H.T."/>
            <person name="Grewe F."/>
        </authorList>
    </citation>
    <scope>NUCLEOTIDE SEQUENCE [LARGE SCALE GENOMIC DNA]</scope>
    <source>
        <strain evidence="2 3">Grewe 0041</strain>
    </source>
</reference>
<evidence type="ECO:0000256" key="1">
    <source>
        <dbReference type="SAM" id="MobiDB-lite"/>
    </source>
</evidence>
<proteinExistence type="predicted"/>
<dbReference type="EMBL" id="JBHFEH010000008">
    <property type="protein sequence ID" value="KAL2056494.1"/>
    <property type="molecule type" value="Genomic_DNA"/>
</dbReference>
<evidence type="ECO:0000313" key="3">
    <source>
        <dbReference type="Proteomes" id="UP001590951"/>
    </source>
</evidence>
<comment type="caution">
    <text evidence="2">The sequence shown here is derived from an EMBL/GenBank/DDBJ whole genome shotgun (WGS) entry which is preliminary data.</text>
</comment>
<gene>
    <name evidence="2" type="ORF">ABVK25_003518</name>
</gene>
<organism evidence="2 3">
    <name type="scientific">Lepraria finkii</name>
    <dbReference type="NCBI Taxonomy" id="1340010"/>
    <lineage>
        <taxon>Eukaryota</taxon>
        <taxon>Fungi</taxon>
        <taxon>Dikarya</taxon>
        <taxon>Ascomycota</taxon>
        <taxon>Pezizomycotina</taxon>
        <taxon>Lecanoromycetes</taxon>
        <taxon>OSLEUM clade</taxon>
        <taxon>Lecanoromycetidae</taxon>
        <taxon>Lecanorales</taxon>
        <taxon>Lecanorineae</taxon>
        <taxon>Stereocaulaceae</taxon>
        <taxon>Lepraria</taxon>
    </lineage>
</organism>
<sequence length="158" mass="17578">MLMEVINEPSSLGPGTASGRNCTDGDKFAPKDTPKHPTIQALPSLLVGKGLKYLILPADMFDITPDVIQCISTELKSLESLTRGFDYSDPWMLTVFKHDFLPNMANTRRMTFLSLNRPINADGTNLSEFDALGFHRWLDFLSEYVPSTCAMCAIDVDE</sequence>
<feature type="compositionally biased region" description="Basic and acidic residues" evidence="1">
    <location>
        <begin position="23"/>
        <end position="35"/>
    </location>
</feature>
<keyword evidence="3" id="KW-1185">Reference proteome</keyword>
<feature type="region of interest" description="Disordered" evidence="1">
    <location>
        <begin position="7"/>
        <end position="35"/>
    </location>
</feature>
<name>A0ABR4BI76_9LECA</name>
<protein>
    <submittedName>
        <fullName evidence="2">Uncharacterized protein</fullName>
    </submittedName>
</protein>
<accession>A0ABR4BI76</accession>